<accession>A0ABW6VHG6</accession>
<dbReference type="InterPro" id="IPR003439">
    <property type="entry name" value="ABC_transporter-like_ATP-bd"/>
</dbReference>
<dbReference type="EMBL" id="JBIAXI010000037">
    <property type="protein sequence ID" value="MFF4778804.1"/>
    <property type="molecule type" value="Genomic_DNA"/>
</dbReference>
<evidence type="ECO:0000256" key="3">
    <source>
        <dbReference type="ARBA" id="ARBA00022840"/>
    </source>
</evidence>
<dbReference type="GO" id="GO:0005524">
    <property type="term" value="F:ATP binding"/>
    <property type="evidence" value="ECO:0007669"/>
    <property type="project" value="UniProtKB-KW"/>
</dbReference>
<dbReference type="PANTHER" id="PTHR42939:SF1">
    <property type="entry name" value="ABC TRANSPORTER ATP-BINDING PROTEIN ALBC-RELATED"/>
    <property type="match status" value="1"/>
</dbReference>
<dbReference type="PANTHER" id="PTHR42939">
    <property type="entry name" value="ABC TRANSPORTER ATP-BINDING PROTEIN ALBC-RELATED"/>
    <property type="match status" value="1"/>
</dbReference>
<proteinExistence type="predicted"/>
<dbReference type="Proteomes" id="UP001602119">
    <property type="component" value="Unassembled WGS sequence"/>
</dbReference>
<dbReference type="InterPro" id="IPR027417">
    <property type="entry name" value="P-loop_NTPase"/>
</dbReference>
<evidence type="ECO:0000259" key="4">
    <source>
        <dbReference type="PROSITE" id="PS50893"/>
    </source>
</evidence>
<reference evidence="5 6" key="1">
    <citation type="submission" date="2024-10" db="EMBL/GenBank/DDBJ databases">
        <title>The Natural Products Discovery Center: Release of the First 8490 Sequenced Strains for Exploring Actinobacteria Biosynthetic Diversity.</title>
        <authorList>
            <person name="Kalkreuter E."/>
            <person name="Kautsar S.A."/>
            <person name="Yang D."/>
            <person name="Bader C.D."/>
            <person name="Teijaro C.N."/>
            <person name="Fluegel L."/>
            <person name="Davis C.M."/>
            <person name="Simpson J.R."/>
            <person name="Lauterbach L."/>
            <person name="Steele A.D."/>
            <person name="Gui C."/>
            <person name="Meng S."/>
            <person name="Li G."/>
            <person name="Viehrig K."/>
            <person name="Ye F."/>
            <person name="Su P."/>
            <person name="Kiefer A.F."/>
            <person name="Nichols A."/>
            <person name="Cepeda A.J."/>
            <person name="Yan W."/>
            <person name="Fan B."/>
            <person name="Jiang Y."/>
            <person name="Adhikari A."/>
            <person name="Zheng C.-J."/>
            <person name="Schuster L."/>
            <person name="Cowan T.M."/>
            <person name="Smanski M.J."/>
            <person name="Chevrette M.G."/>
            <person name="De Carvalho L.P.S."/>
            <person name="Shen B."/>
        </authorList>
    </citation>
    <scope>NUCLEOTIDE SEQUENCE [LARGE SCALE GENOMIC DNA]</scope>
    <source>
        <strain evidence="5 6">NPDC001281</strain>
    </source>
</reference>
<dbReference type="RefSeq" id="WP_387347403.1">
    <property type="nucleotide sequence ID" value="NZ_JBIAXI010000037.1"/>
</dbReference>
<dbReference type="SMART" id="SM00382">
    <property type="entry name" value="AAA"/>
    <property type="match status" value="1"/>
</dbReference>
<dbReference type="InterPro" id="IPR003593">
    <property type="entry name" value="AAA+_ATPase"/>
</dbReference>
<feature type="domain" description="ABC transporter" evidence="4">
    <location>
        <begin position="1"/>
        <end position="228"/>
    </location>
</feature>
<evidence type="ECO:0000313" key="6">
    <source>
        <dbReference type="Proteomes" id="UP001602119"/>
    </source>
</evidence>
<keyword evidence="6" id="KW-1185">Reference proteome</keyword>
<dbReference type="InterPro" id="IPR051782">
    <property type="entry name" value="ABC_Transporter_VariousFunc"/>
</dbReference>
<sequence>MRVSNLSFRYRRRAPWVLSNVDLAFARGDVTEIVGRNGAGKSTLLRLLAGLLRPLDGTISERPDVVGYAPERFPSGQPFTMAGYLRHMARVRRADPREVEAWAERLGMSHLLGHRLPDLSMGSAHKVGLAQALLGDPGLLVLDEPFAGLDATTRAELPLIIAEVAERGGLVIVSDHQGELRGFPGLRRIEVGETTAREVAPEVAAAEPDAPPRTAPEEAVTILEVVVAVSRARELADRLRGEGHTVRMSDAEVAE</sequence>
<keyword evidence="3 5" id="KW-0067">ATP-binding</keyword>
<protein>
    <submittedName>
        <fullName evidence="5">ATP-binding cassette domain-containing protein</fullName>
    </submittedName>
</protein>
<gene>
    <name evidence="5" type="ORF">ACFY05_38860</name>
</gene>
<comment type="caution">
    <text evidence="5">The sequence shown here is derived from an EMBL/GenBank/DDBJ whole genome shotgun (WGS) entry which is preliminary data.</text>
</comment>
<dbReference type="SUPFAM" id="SSF52540">
    <property type="entry name" value="P-loop containing nucleoside triphosphate hydrolases"/>
    <property type="match status" value="1"/>
</dbReference>
<keyword evidence="2" id="KW-0547">Nucleotide-binding</keyword>
<evidence type="ECO:0000313" key="5">
    <source>
        <dbReference type="EMBL" id="MFF4778804.1"/>
    </source>
</evidence>
<organism evidence="5 6">
    <name type="scientific">Microtetraspora fusca</name>
    <dbReference type="NCBI Taxonomy" id="1997"/>
    <lineage>
        <taxon>Bacteria</taxon>
        <taxon>Bacillati</taxon>
        <taxon>Actinomycetota</taxon>
        <taxon>Actinomycetes</taxon>
        <taxon>Streptosporangiales</taxon>
        <taxon>Streptosporangiaceae</taxon>
        <taxon>Microtetraspora</taxon>
    </lineage>
</organism>
<dbReference type="Pfam" id="PF00005">
    <property type="entry name" value="ABC_tran"/>
    <property type="match status" value="1"/>
</dbReference>
<evidence type="ECO:0000256" key="2">
    <source>
        <dbReference type="ARBA" id="ARBA00022741"/>
    </source>
</evidence>
<dbReference type="PROSITE" id="PS50893">
    <property type="entry name" value="ABC_TRANSPORTER_2"/>
    <property type="match status" value="1"/>
</dbReference>
<name>A0ABW6VHG6_MICFU</name>
<dbReference type="Gene3D" id="3.40.50.300">
    <property type="entry name" value="P-loop containing nucleotide triphosphate hydrolases"/>
    <property type="match status" value="1"/>
</dbReference>
<evidence type="ECO:0000256" key="1">
    <source>
        <dbReference type="ARBA" id="ARBA00022448"/>
    </source>
</evidence>
<keyword evidence="1" id="KW-0813">Transport</keyword>